<evidence type="ECO:0000256" key="9">
    <source>
        <dbReference type="ARBA" id="ARBA00023328"/>
    </source>
</evidence>
<dbReference type="AlphaFoldDB" id="A0A4Z2ECT5"/>
<dbReference type="PANTHER" id="PTHR16040">
    <property type="entry name" value="AUSTRALIN, ISOFORM A-RELATED"/>
    <property type="match status" value="1"/>
</dbReference>
<sequence length="89" mass="10443">MAPRKRTTKPRKNNPRTAKLEAFLEDFDSEVKTRVGQMKEKINQLLKDVDNSYNMALIKLPKAVRQTNWMEYFMSEKPKSPEVDNIKVS</sequence>
<evidence type="ECO:0000259" key="10">
    <source>
        <dbReference type="Pfam" id="PF10444"/>
    </source>
</evidence>
<reference evidence="11 12" key="1">
    <citation type="submission" date="2019-03" db="EMBL/GenBank/DDBJ databases">
        <title>First draft genome of Liparis tanakae, snailfish: a comprehensive survey of snailfish specific genes.</title>
        <authorList>
            <person name="Kim W."/>
            <person name="Song I."/>
            <person name="Jeong J.-H."/>
            <person name="Kim D."/>
            <person name="Kim S."/>
            <person name="Ryu S."/>
            <person name="Song J.Y."/>
            <person name="Lee S.K."/>
        </authorList>
    </citation>
    <scope>NUCLEOTIDE SEQUENCE [LARGE SCALE GENOMIC DNA]</scope>
    <source>
        <tissue evidence="11">Muscle</tissue>
    </source>
</reference>
<dbReference type="GO" id="GO:0005634">
    <property type="term" value="C:nucleus"/>
    <property type="evidence" value="ECO:0007669"/>
    <property type="project" value="UniProtKB-SubCell"/>
</dbReference>
<keyword evidence="7" id="KW-0539">Nucleus</keyword>
<dbReference type="GO" id="GO:0051233">
    <property type="term" value="C:spindle midzone"/>
    <property type="evidence" value="ECO:0007669"/>
    <property type="project" value="TreeGrafter"/>
</dbReference>
<comment type="caution">
    <text evidence="11">The sequence shown here is derived from an EMBL/GenBank/DDBJ whole genome shotgun (WGS) entry which is preliminary data.</text>
</comment>
<dbReference type="GO" id="GO:0051301">
    <property type="term" value="P:cell division"/>
    <property type="evidence" value="ECO:0007669"/>
    <property type="project" value="UniProtKB-KW"/>
</dbReference>
<evidence type="ECO:0000256" key="7">
    <source>
        <dbReference type="ARBA" id="ARBA00023242"/>
    </source>
</evidence>
<evidence type="ECO:0000313" key="11">
    <source>
        <dbReference type="EMBL" id="TNN26112.1"/>
    </source>
</evidence>
<accession>A0A4Z2ECT5</accession>
<evidence type="ECO:0000256" key="4">
    <source>
        <dbReference type="ARBA" id="ARBA00022454"/>
    </source>
</evidence>
<dbReference type="InterPro" id="IPR018867">
    <property type="entry name" value="Cell_div_borealin"/>
</dbReference>
<keyword evidence="12" id="KW-1185">Reference proteome</keyword>
<keyword evidence="9" id="KW-0137">Centromere</keyword>
<feature type="domain" description="Borealin N-terminal" evidence="10">
    <location>
        <begin position="19"/>
        <end position="73"/>
    </location>
</feature>
<dbReference type="OrthoDB" id="6360905at2759"/>
<protein>
    <submittedName>
        <fullName evidence="11">Borealin</fullName>
    </submittedName>
</protein>
<keyword evidence="8" id="KW-0131">Cell cycle</keyword>
<keyword evidence="6" id="KW-0498">Mitosis</keyword>
<name>A0A4Z2ECT5_9TELE</name>
<dbReference type="PANTHER" id="PTHR16040:SF8">
    <property type="entry name" value="BOREALIN"/>
    <property type="match status" value="1"/>
</dbReference>
<dbReference type="InterPro" id="IPR018851">
    <property type="entry name" value="Borealin_N"/>
</dbReference>
<proteinExistence type="inferred from homology"/>
<evidence type="ECO:0000256" key="6">
    <source>
        <dbReference type="ARBA" id="ARBA00022776"/>
    </source>
</evidence>
<evidence type="ECO:0000313" key="12">
    <source>
        <dbReference type="Proteomes" id="UP000314294"/>
    </source>
</evidence>
<evidence type="ECO:0000256" key="1">
    <source>
        <dbReference type="ARBA" id="ARBA00004123"/>
    </source>
</evidence>
<organism evidence="11 12">
    <name type="scientific">Liparis tanakae</name>
    <name type="common">Tanaka's snailfish</name>
    <dbReference type="NCBI Taxonomy" id="230148"/>
    <lineage>
        <taxon>Eukaryota</taxon>
        <taxon>Metazoa</taxon>
        <taxon>Chordata</taxon>
        <taxon>Craniata</taxon>
        <taxon>Vertebrata</taxon>
        <taxon>Euteleostomi</taxon>
        <taxon>Actinopterygii</taxon>
        <taxon>Neopterygii</taxon>
        <taxon>Teleostei</taxon>
        <taxon>Neoteleostei</taxon>
        <taxon>Acanthomorphata</taxon>
        <taxon>Eupercaria</taxon>
        <taxon>Perciformes</taxon>
        <taxon>Cottioidei</taxon>
        <taxon>Cottales</taxon>
        <taxon>Liparidae</taxon>
        <taxon>Liparis</taxon>
    </lineage>
</organism>
<evidence type="ECO:0000256" key="2">
    <source>
        <dbReference type="ARBA" id="ARBA00004584"/>
    </source>
</evidence>
<keyword evidence="4" id="KW-0158">Chromosome</keyword>
<dbReference type="Gene3D" id="6.10.250.1900">
    <property type="match status" value="1"/>
</dbReference>
<gene>
    <name evidence="11" type="primary">cdca8_0</name>
    <name evidence="11" type="ORF">EYF80_063750</name>
</gene>
<dbReference type="Pfam" id="PF10444">
    <property type="entry name" value="Nbl1_Borealin_N"/>
    <property type="match status" value="1"/>
</dbReference>
<dbReference type="Proteomes" id="UP000314294">
    <property type="component" value="Unassembled WGS sequence"/>
</dbReference>
<evidence type="ECO:0000256" key="3">
    <source>
        <dbReference type="ARBA" id="ARBA00009914"/>
    </source>
</evidence>
<evidence type="ECO:0000256" key="5">
    <source>
        <dbReference type="ARBA" id="ARBA00022618"/>
    </source>
</evidence>
<evidence type="ECO:0000256" key="8">
    <source>
        <dbReference type="ARBA" id="ARBA00023306"/>
    </source>
</evidence>
<dbReference type="GO" id="GO:0000070">
    <property type="term" value="P:mitotic sister chromatid segregation"/>
    <property type="evidence" value="ECO:0007669"/>
    <property type="project" value="TreeGrafter"/>
</dbReference>
<dbReference type="EMBL" id="SRLO01010949">
    <property type="protein sequence ID" value="TNN26112.1"/>
    <property type="molecule type" value="Genomic_DNA"/>
</dbReference>
<keyword evidence="5" id="KW-0132">Cell division</keyword>
<dbReference type="GO" id="GO:0032133">
    <property type="term" value="C:chromosome passenger complex"/>
    <property type="evidence" value="ECO:0007669"/>
    <property type="project" value="TreeGrafter"/>
</dbReference>
<comment type="subcellular location">
    <subcellularLocation>
        <location evidence="2">Chromosome</location>
        <location evidence="2">Centromere</location>
    </subcellularLocation>
    <subcellularLocation>
        <location evidence="1">Nucleus</location>
    </subcellularLocation>
</comment>
<comment type="similarity">
    <text evidence="3">Belongs to the borealin family.</text>
</comment>
<dbReference type="GO" id="GO:0000775">
    <property type="term" value="C:chromosome, centromeric region"/>
    <property type="evidence" value="ECO:0007669"/>
    <property type="project" value="UniProtKB-SubCell"/>
</dbReference>